<dbReference type="Pfam" id="PF13855">
    <property type="entry name" value="LRR_8"/>
    <property type="match status" value="2"/>
</dbReference>
<evidence type="ECO:0000256" key="9">
    <source>
        <dbReference type="ARBA" id="ARBA00023180"/>
    </source>
</evidence>
<evidence type="ECO:0000256" key="7">
    <source>
        <dbReference type="ARBA" id="ARBA00023136"/>
    </source>
</evidence>
<keyword evidence="9" id="KW-0325">Glycoprotein</keyword>
<dbReference type="Proteomes" id="UP000694864">
    <property type="component" value="Chromosome 16"/>
</dbReference>
<dbReference type="InterPro" id="IPR013210">
    <property type="entry name" value="LRR_N_plant-typ"/>
</dbReference>
<dbReference type="PANTHER" id="PTHR48062">
    <property type="entry name" value="RECEPTOR-LIKE PROTEIN 14"/>
    <property type="match status" value="1"/>
</dbReference>
<evidence type="ECO:0000256" key="8">
    <source>
        <dbReference type="ARBA" id="ARBA00023170"/>
    </source>
</evidence>
<evidence type="ECO:0000256" key="2">
    <source>
        <dbReference type="ARBA" id="ARBA00009592"/>
    </source>
</evidence>
<dbReference type="GeneID" id="104753508"/>
<keyword evidence="8" id="KW-0675">Receptor</keyword>
<dbReference type="SMART" id="SM00365">
    <property type="entry name" value="LRR_SD22"/>
    <property type="match status" value="5"/>
</dbReference>
<dbReference type="PANTHER" id="PTHR48062:SF25">
    <property type="entry name" value="RECEPTOR-LIKE PROTEIN 9A-RELATED"/>
    <property type="match status" value="1"/>
</dbReference>
<name>A0ABM0WP92_CAMSA</name>
<proteinExistence type="inferred from homology"/>
<dbReference type="Pfam" id="PF08263">
    <property type="entry name" value="LRRNT_2"/>
    <property type="match status" value="1"/>
</dbReference>
<dbReference type="Pfam" id="PF00560">
    <property type="entry name" value="LRR_1"/>
    <property type="match status" value="7"/>
</dbReference>
<sequence>MMMIVSMQVYGYRSCIESERKGLLELNAYVNSQFPYDWPNDTNSDCCRWERVKCDLTSGRVIGLFLNHTYNGVLSLNLSLFHPFGELQTLNLSNLWCKSWFDDIYGYQSLGKLKNLEILDLSENGINNSVLPFITTASSLKILILHGNYFKGSSLILKELQHLRNLELLDLSMNEFIGPVPDLGYFHKLQSLDLSDNEFSGSLENKGLCQLKNLLELDLSQNKFTGPFPKCFGSLTKLQVLDISSNQFHGTVPSLIRNLESIEYLSLLDNDFEGFFSFELVANFSKLKVFKLSSRSSLLQVKTEISWHPRFQLSVIQLQNCNLEIVPSFLRHQKDLRVINLSNNKLTGAFPSWFLEQYPKLRVLLLQDNSFTMFQLPIRLLNHSLQILDVSNNNFDQRLPKNIGKVLPNTSHLNFSNNGFQGNLPSSVGEMKMIIFLDISHNNFSGSLPMNFLIGCDSLYIFKLSYNSFSGQMFPKETNLSALALLIANNNLFTEIADGLLHSNDLTALDVSNNDLRGVIPSWLGWFRFTYLSVSNNLLEGTIPSNLFNISKNSLLELSGNKFSGNLPPHFSCDPVGMLFLNDNEFSGLIPDTLLENIMVLDLRNNNLSGTIPRFVNTVFIQYLLLRGNKLTGHIPKDICRLSSIKILDLANNNLSGSIPSCLNNISFGRSGFYKYGYAIATGGLVNERGSYFGSLVLPTEFDPEYSSDLEFMIEFASKSRYDSYTERSFNFMLGLDLSNNELSGELPTELGDLRRLRALNLSHNSLSGLIPESFSNLADIESIDLSFNALRGPIPQDLSKLDYMVVFNVSYNSLSNSIPTQGKFSTLDETNYIGNPLLCGLVINRNCDDDNYTIGFLESDSQSEDEEAIIDMEIFYWSLAATLGVTWITFIVFFCFNSPWRQAWFRFVDTFLNFFKCV</sequence>
<dbReference type="InterPro" id="IPR032675">
    <property type="entry name" value="LRR_dom_sf"/>
</dbReference>
<evidence type="ECO:0000256" key="10">
    <source>
        <dbReference type="SAM" id="Phobius"/>
    </source>
</evidence>
<gene>
    <name evidence="13" type="primary">LOC104753508</name>
</gene>
<feature type="transmembrane region" description="Helical" evidence="10">
    <location>
        <begin position="875"/>
        <end position="897"/>
    </location>
</feature>
<dbReference type="PRINTS" id="PR00019">
    <property type="entry name" value="LEURICHRPT"/>
</dbReference>
<evidence type="ECO:0000259" key="11">
    <source>
        <dbReference type="Pfam" id="PF08263"/>
    </source>
</evidence>
<keyword evidence="4 10" id="KW-0812">Transmembrane</keyword>
<dbReference type="InterPro" id="IPR001611">
    <property type="entry name" value="Leu-rich_rpt"/>
</dbReference>
<evidence type="ECO:0000256" key="3">
    <source>
        <dbReference type="ARBA" id="ARBA00022614"/>
    </source>
</evidence>
<keyword evidence="7 10" id="KW-0472">Membrane</keyword>
<dbReference type="Gene3D" id="3.80.10.10">
    <property type="entry name" value="Ribonuclease Inhibitor"/>
    <property type="match status" value="5"/>
</dbReference>
<keyword evidence="12" id="KW-1185">Reference proteome</keyword>
<evidence type="ECO:0000256" key="4">
    <source>
        <dbReference type="ARBA" id="ARBA00022692"/>
    </source>
</evidence>
<accession>A0ABM0WP92</accession>
<evidence type="ECO:0000256" key="5">
    <source>
        <dbReference type="ARBA" id="ARBA00022737"/>
    </source>
</evidence>
<keyword evidence="5" id="KW-0677">Repeat</keyword>
<evidence type="ECO:0000256" key="6">
    <source>
        <dbReference type="ARBA" id="ARBA00022989"/>
    </source>
</evidence>
<evidence type="ECO:0000256" key="1">
    <source>
        <dbReference type="ARBA" id="ARBA00004251"/>
    </source>
</evidence>
<evidence type="ECO:0000313" key="12">
    <source>
        <dbReference type="Proteomes" id="UP000694864"/>
    </source>
</evidence>
<reference evidence="13" key="2">
    <citation type="submission" date="2025-08" db="UniProtKB">
        <authorList>
            <consortium name="RefSeq"/>
        </authorList>
    </citation>
    <scope>IDENTIFICATION</scope>
    <source>
        <tissue evidence="13">Leaf</tissue>
    </source>
</reference>
<dbReference type="RefSeq" id="XP_010474054.2">
    <property type="nucleotide sequence ID" value="XM_010475752.2"/>
</dbReference>
<keyword evidence="3" id="KW-0433">Leucine-rich repeat</keyword>
<feature type="domain" description="Leucine-rich repeat-containing N-terminal plant-type" evidence="11">
    <location>
        <begin position="17"/>
        <end position="55"/>
    </location>
</feature>
<evidence type="ECO:0000313" key="13">
    <source>
        <dbReference type="RefSeq" id="XP_010474054.2"/>
    </source>
</evidence>
<comment type="similarity">
    <text evidence="2">Belongs to the RLP family.</text>
</comment>
<comment type="subcellular location">
    <subcellularLocation>
        <location evidence="1">Cell membrane</location>
        <topology evidence="1">Single-pass type I membrane protein</topology>
    </subcellularLocation>
</comment>
<reference evidence="12" key="1">
    <citation type="journal article" date="2014" name="Nat. Commun.">
        <title>The emerging biofuel crop Camelina sativa retains a highly undifferentiated hexaploid genome structure.</title>
        <authorList>
            <person name="Kagale S."/>
            <person name="Koh C."/>
            <person name="Nixon J."/>
            <person name="Bollina V."/>
            <person name="Clarke W.E."/>
            <person name="Tuteja R."/>
            <person name="Spillane C."/>
            <person name="Robinson S.J."/>
            <person name="Links M.G."/>
            <person name="Clarke C."/>
            <person name="Higgins E.E."/>
            <person name="Huebert T."/>
            <person name="Sharpe A.G."/>
            <person name="Parkin I.A."/>
        </authorList>
    </citation>
    <scope>NUCLEOTIDE SEQUENCE [LARGE SCALE GENOMIC DNA]</scope>
    <source>
        <strain evidence="12">cv. DH55</strain>
    </source>
</reference>
<dbReference type="SMART" id="SM00369">
    <property type="entry name" value="LRR_TYP"/>
    <property type="match status" value="8"/>
</dbReference>
<dbReference type="SUPFAM" id="SSF52058">
    <property type="entry name" value="L domain-like"/>
    <property type="match status" value="3"/>
</dbReference>
<organism evidence="12 13">
    <name type="scientific">Camelina sativa</name>
    <name type="common">False flax</name>
    <name type="synonym">Myagrum sativum</name>
    <dbReference type="NCBI Taxonomy" id="90675"/>
    <lineage>
        <taxon>Eukaryota</taxon>
        <taxon>Viridiplantae</taxon>
        <taxon>Streptophyta</taxon>
        <taxon>Embryophyta</taxon>
        <taxon>Tracheophyta</taxon>
        <taxon>Spermatophyta</taxon>
        <taxon>Magnoliopsida</taxon>
        <taxon>eudicotyledons</taxon>
        <taxon>Gunneridae</taxon>
        <taxon>Pentapetalae</taxon>
        <taxon>rosids</taxon>
        <taxon>malvids</taxon>
        <taxon>Brassicales</taxon>
        <taxon>Brassicaceae</taxon>
        <taxon>Camelineae</taxon>
        <taxon>Camelina</taxon>
    </lineage>
</organism>
<protein>
    <submittedName>
        <fullName evidence="13">Leucine-rich repeat receptor protein kinase EMS1-like</fullName>
    </submittedName>
</protein>
<dbReference type="InterPro" id="IPR003591">
    <property type="entry name" value="Leu-rich_rpt_typical-subtyp"/>
</dbReference>
<keyword evidence="6 10" id="KW-1133">Transmembrane helix</keyword>
<dbReference type="InterPro" id="IPR051502">
    <property type="entry name" value="RLP_Defense_Trigger"/>
</dbReference>
<dbReference type="PROSITE" id="PS51450">
    <property type="entry name" value="LRR"/>
    <property type="match status" value="1"/>
</dbReference>